<dbReference type="InterPro" id="IPR051922">
    <property type="entry name" value="Bact_Sporulation_Assoc"/>
</dbReference>
<name>A0A917AX58_9BACI</name>
<dbReference type="PANTHER" id="PTHR30032">
    <property type="entry name" value="N-ACETYLMURAMOYL-L-ALANINE AMIDASE-RELATED"/>
    <property type="match status" value="1"/>
</dbReference>
<dbReference type="InterPro" id="IPR014225">
    <property type="entry name" value="Spore_II_D_firmicutes"/>
</dbReference>
<feature type="domain" description="Sporulation stage II protein D amidase enhancer LytB N-terminal" evidence="1">
    <location>
        <begin position="59"/>
        <end position="163"/>
    </location>
</feature>
<gene>
    <name evidence="2" type="primary">spoIID</name>
    <name evidence="2" type="ORF">GCM10007140_38350</name>
</gene>
<comment type="caution">
    <text evidence="2">The sequence shown here is derived from an EMBL/GenBank/DDBJ whole genome shotgun (WGS) entry which is preliminary data.</text>
</comment>
<dbReference type="InterPro" id="IPR013486">
    <property type="entry name" value="SpoIID/LytB"/>
</dbReference>
<reference evidence="2" key="1">
    <citation type="journal article" date="2014" name="Int. J. Syst. Evol. Microbiol.">
        <title>Complete genome sequence of Corynebacterium casei LMG S-19264T (=DSM 44701T), isolated from a smear-ripened cheese.</title>
        <authorList>
            <consortium name="US DOE Joint Genome Institute (JGI-PGF)"/>
            <person name="Walter F."/>
            <person name="Albersmeier A."/>
            <person name="Kalinowski J."/>
            <person name="Ruckert C."/>
        </authorList>
    </citation>
    <scope>NUCLEOTIDE SEQUENCE</scope>
    <source>
        <strain evidence="2">CGMCC 1.12698</strain>
    </source>
</reference>
<dbReference type="RefSeq" id="WP_188390122.1">
    <property type="nucleotide sequence ID" value="NZ_BMFK01000009.1"/>
</dbReference>
<dbReference type="NCBIfam" id="TIGR02870">
    <property type="entry name" value="spore_II_D"/>
    <property type="match status" value="1"/>
</dbReference>
<dbReference type="InterPro" id="IPR013693">
    <property type="entry name" value="SpoIID/LytB_N"/>
</dbReference>
<proteinExistence type="predicted"/>
<keyword evidence="3" id="KW-1185">Reference proteome</keyword>
<dbReference type="AlphaFoldDB" id="A0A917AX58"/>
<organism evidence="2 3">
    <name type="scientific">Priestia taiwanensis</name>
    <dbReference type="NCBI Taxonomy" id="1347902"/>
    <lineage>
        <taxon>Bacteria</taxon>
        <taxon>Bacillati</taxon>
        <taxon>Bacillota</taxon>
        <taxon>Bacilli</taxon>
        <taxon>Bacillales</taxon>
        <taxon>Bacillaceae</taxon>
        <taxon>Priestia</taxon>
    </lineage>
</organism>
<protein>
    <submittedName>
        <fullName evidence="2">Stage II sporulation protein D</fullName>
    </submittedName>
</protein>
<dbReference type="EMBL" id="BMFK01000009">
    <property type="protein sequence ID" value="GGE85201.1"/>
    <property type="molecule type" value="Genomic_DNA"/>
</dbReference>
<dbReference type="PANTHER" id="PTHR30032:SF4">
    <property type="entry name" value="AMIDASE ENHANCER"/>
    <property type="match status" value="1"/>
</dbReference>
<dbReference type="Proteomes" id="UP000605259">
    <property type="component" value="Unassembled WGS sequence"/>
</dbReference>
<sequence length="335" mass="37869">MSWWKPWMTIGVIFFCLVVLIPPLLVLPFHQKEDMQVEGGQQRDHGEKEIAVDVAVFRSKLDKVENIPLEEYVMGVVSAEMPSTFEVEALKAQALSARTYIMKILVQQDGGVKEKNADVTDTVRHQVYKSREELKVQWKDKYDENIKKVEGAITATKGQVLTYGEELIVASFFSMSNGQTEDSEDIWGSAHPYLQSVESNWEEELPSFKSQVKKSIAEVEKVLEVKVNKDGSVGTIVSRTKGNRVKEVSFNGKKITGKDIRTKLGLRSTDFTWEQQGTDILITTKGFGHGVGMSQYGANGMAKEGKKYTDITNYYYQGTEIMNIEKFQDKLLVKK</sequence>
<reference evidence="2" key="2">
    <citation type="submission" date="2020-09" db="EMBL/GenBank/DDBJ databases">
        <authorList>
            <person name="Sun Q."/>
            <person name="Zhou Y."/>
        </authorList>
    </citation>
    <scope>NUCLEOTIDE SEQUENCE</scope>
    <source>
        <strain evidence="2">CGMCC 1.12698</strain>
    </source>
</reference>
<dbReference type="NCBIfam" id="TIGR02669">
    <property type="entry name" value="SpoIID_LytB"/>
    <property type="match status" value="1"/>
</dbReference>
<dbReference type="GO" id="GO:0030288">
    <property type="term" value="C:outer membrane-bounded periplasmic space"/>
    <property type="evidence" value="ECO:0007669"/>
    <property type="project" value="TreeGrafter"/>
</dbReference>
<evidence type="ECO:0000313" key="2">
    <source>
        <dbReference type="EMBL" id="GGE85201.1"/>
    </source>
</evidence>
<dbReference type="GO" id="GO:0030435">
    <property type="term" value="P:sporulation resulting in formation of a cellular spore"/>
    <property type="evidence" value="ECO:0007669"/>
    <property type="project" value="InterPro"/>
</dbReference>
<evidence type="ECO:0000313" key="3">
    <source>
        <dbReference type="Proteomes" id="UP000605259"/>
    </source>
</evidence>
<accession>A0A917AX58</accession>
<dbReference type="Pfam" id="PF08486">
    <property type="entry name" value="SpoIID"/>
    <property type="match status" value="1"/>
</dbReference>
<evidence type="ECO:0000259" key="1">
    <source>
        <dbReference type="Pfam" id="PF08486"/>
    </source>
</evidence>